<keyword evidence="3" id="KW-1185">Reference proteome</keyword>
<evidence type="ECO:0000259" key="1">
    <source>
        <dbReference type="Pfam" id="PF14214"/>
    </source>
</evidence>
<protein>
    <recommendedName>
        <fullName evidence="1">Helitron helicase-like domain-containing protein</fullName>
    </recommendedName>
</protein>
<dbReference type="Proteomes" id="UP001454036">
    <property type="component" value="Unassembled WGS sequence"/>
</dbReference>
<proteinExistence type="predicted"/>
<dbReference type="EMBL" id="BAABME010011251">
    <property type="protein sequence ID" value="GAA0183470.1"/>
    <property type="molecule type" value="Genomic_DNA"/>
</dbReference>
<evidence type="ECO:0000313" key="3">
    <source>
        <dbReference type="Proteomes" id="UP001454036"/>
    </source>
</evidence>
<name>A0AAV3RSH7_LITER</name>
<sequence>MALVQEYGRLDIFLTMTCNPNWPEITEVVDEFTLSKRKVGISTRSSMDNIWFFTSWHVPCSVATSSSLAEFSDSAF</sequence>
<dbReference type="AlphaFoldDB" id="A0AAV3RSH7"/>
<comment type="caution">
    <text evidence="2">The sequence shown here is derived from an EMBL/GenBank/DDBJ whole genome shotgun (WGS) entry which is preliminary data.</text>
</comment>
<dbReference type="InterPro" id="IPR025476">
    <property type="entry name" value="Helitron_helicase-like"/>
</dbReference>
<feature type="domain" description="Helitron helicase-like" evidence="1">
    <location>
        <begin position="1"/>
        <end position="34"/>
    </location>
</feature>
<dbReference type="Pfam" id="PF14214">
    <property type="entry name" value="Helitron_like_N"/>
    <property type="match status" value="1"/>
</dbReference>
<reference evidence="2 3" key="1">
    <citation type="submission" date="2024-01" db="EMBL/GenBank/DDBJ databases">
        <title>The complete chloroplast genome sequence of Lithospermum erythrorhizon: insights into the phylogenetic relationship among Boraginaceae species and the maternal lineages of purple gromwells.</title>
        <authorList>
            <person name="Okada T."/>
            <person name="Watanabe K."/>
        </authorList>
    </citation>
    <scope>NUCLEOTIDE SEQUENCE [LARGE SCALE GENOMIC DNA]</scope>
</reference>
<gene>
    <name evidence="2" type="ORF">LIER_30875</name>
</gene>
<organism evidence="2 3">
    <name type="scientific">Lithospermum erythrorhizon</name>
    <name type="common">Purple gromwell</name>
    <name type="synonym">Lithospermum officinale var. erythrorhizon</name>
    <dbReference type="NCBI Taxonomy" id="34254"/>
    <lineage>
        <taxon>Eukaryota</taxon>
        <taxon>Viridiplantae</taxon>
        <taxon>Streptophyta</taxon>
        <taxon>Embryophyta</taxon>
        <taxon>Tracheophyta</taxon>
        <taxon>Spermatophyta</taxon>
        <taxon>Magnoliopsida</taxon>
        <taxon>eudicotyledons</taxon>
        <taxon>Gunneridae</taxon>
        <taxon>Pentapetalae</taxon>
        <taxon>asterids</taxon>
        <taxon>lamiids</taxon>
        <taxon>Boraginales</taxon>
        <taxon>Boraginaceae</taxon>
        <taxon>Boraginoideae</taxon>
        <taxon>Lithospermeae</taxon>
        <taxon>Lithospermum</taxon>
    </lineage>
</organism>
<evidence type="ECO:0000313" key="2">
    <source>
        <dbReference type="EMBL" id="GAA0183470.1"/>
    </source>
</evidence>
<accession>A0AAV3RSH7</accession>